<gene>
    <name evidence="2" type="ORF">KME25_18250</name>
</gene>
<dbReference type="Proteomes" id="UP000753908">
    <property type="component" value="Unassembled WGS sequence"/>
</dbReference>
<reference evidence="2" key="1">
    <citation type="submission" date="2021-05" db="EMBL/GenBank/DDBJ databases">
        <authorList>
            <person name="Pietrasiak N."/>
            <person name="Ward R."/>
            <person name="Stajich J.E."/>
            <person name="Kurbessoian T."/>
        </authorList>
    </citation>
    <scope>NUCLEOTIDE SEQUENCE</scope>
    <source>
        <strain evidence="2">CPER-KK1</strain>
    </source>
</reference>
<feature type="region of interest" description="Disordered" evidence="1">
    <location>
        <begin position="1"/>
        <end position="29"/>
    </location>
</feature>
<evidence type="ECO:0000313" key="2">
    <source>
        <dbReference type="EMBL" id="MBW4546365.1"/>
    </source>
</evidence>
<proteinExistence type="predicted"/>
<evidence type="ECO:0000256" key="1">
    <source>
        <dbReference type="SAM" id="MobiDB-lite"/>
    </source>
</evidence>
<sequence>MARKQDSGDSRYRKKPSHKGKKGKRGEGLIYDERKQKLNLTITPTGITRLDAKAKEEDCSISTLIEEFARSPLLDSFHIENIFWLRMISQYQIHYLFAITTRSPRTRRGWNGAARASLSRVRIVTVATQAERTS</sequence>
<feature type="compositionally biased region" description="Basic and acidic residues" evidence="1">
    <location>
        <begin position="1"/>
        <end position="11"/>
    </location>
</feature>
<comment type="caution">
    <text evidence="2">The sequence shown here is derived from an EMBL/GenBank/DDBJ whole genome shotgun (WGS) entry which is preliminary data.</text>
</comment>
<dbReference type="AlphaFoldDB" id="A0A951PLU5"/>
<dbReference type="EMBL" id="JAHHIF010000024">
    <property type="protein sequence ID" value="MBW4546365.1"/>
    <property type="molecule type" value="Genomic_DNA"/>
</dbReference>
<organism evidence="2 3">
    <name type="scientific">Symplocastrum torsivum CPER-KK1</name>
    <dbReference type="NCBI Taxonomy" id="450513"/>
    <lineage>
        <taxon>Bacteria</taxon>
        <taxon>Bacillati</taxon>
        <taxon>Cyanobacteriota</taxon>
        <taxon>Cyanophyceae</taxon>
        <taxon>Oscillatoriophycideae</taxon>
        <taxon>Oscillatoriales</taxon>
        <taxon>Microcoleaceae</taxon>
        <taxon>Symplocastrum</taxon>
    </lineage>
</organism>
<feature type="compositionally biased region" description="Basic residues" evidence="1">
    <location>
        <begin position="12"/>
        <end position="24"/>
    </location>
</feature>
<reference evidence="2" key="2">
    <citation type="journal article" date="2022" name="Microbiol. Resour. Announc.">
        <title>Metagenome Sequencing to Explore Phylogenomics of Terrestrial Cyanobacteria.</title>
        <authorList>
            <person name="Ward R.D."/>
            <person name="Stajich J.E."/>
            <person name="Johansen J.R."/>
            <person name="Huntemann M."/>
            <person name="Clum A."/>
            <person name="Foster B."/>
            <person name="Foster B."/>
            <person name="Roux S."/>
            <person name="Palaniappan K."/>
            <person name="Varghese N."/>
            <person name="Mukherjee S."/>
            <person name="Reddy T.B.K."/>
            <person name="Daum C."/>
            <person name="Copeland A."/>
            <person name="Chen I.A."/>
            <person name="Ivanova N.N."/>
            <person name="Kyrpides N.C."/>
            <person name="Shapiro N."/>
            <person name="Eloe-Fadrosh E.A."/>
            <person name="Pietrasiak N."/>
        </authorList>
    </citation>
    <scope>NUCLEOTIDE SEQUENCE</scope>
    <source>
        <strain evidence="2">CPER-KK1</strain>
    </source>
</reference>
<evidence type="ECO:0000313" key="3">
    <source>
        <dbReference type="Proteomes" id="UP000753908"/>
    </source>
</evidence>
<name>A0A951PLU5_9CYAN</name>
<accession>A0A951PLU5</accession>
<protein>
    <submittedName>
        <fullName evidence="2">Uncharacterized protein</fullName>
    </submittedName>
</protein>